<sequence>MTSMFSPLGETQTESHSSTQGEVCRACAAFFRRSVEGRKKFLCRKGGDGCRLNVVRTRARDSIPSCPPELKTEIPSSHGEMLPCSSQVDVPKEVLFLESTLRFQQVSRDTVEGTIFRPIPTVNPVYPPDSGYPRPNLICKALRNYRKLYADRWAMELAVPGLDGAPTYNSGGGKEAMISGLFGALWELEGSYWTYRNLPEQQSDKVITSLQLHIRRTLLDQMHGIILSEVEFVALFSLTIWSPRFHRGFEKAERIASKYRAQIFHDLHSHYRDERKMDNYAIRFGDVMCLFVDLQMNGTRIGEDVELLKLFNMYRVDSYIYDCFNVKPKRT</sequence>
<evidence type="ECO:0000313" key="8">
    <source>
        <dbReference type="WBParaSite" id="NBR_0000941501-mRNA-1"/>
    </source>
</evidence>
<dbReference type="Gene3D" id="3.30.50.10">
    <property type="entry name" value="Erythroid Transcription Factor GATA-1, subunit A"/>
    <property type="match status" value="1"/>
</dbReference>
<evidence type="ECO:0000256" key="4">
    <source>
        <dbReference type="ARBA" id="ARBA00023242"/>
    </source>
</evidence>
<dbReference type="PANTHER" id="PTHR46011">
    <property type="entry name" value="NUCLEAR HORMONE RECEPTOR FAMILY MEMBER NHR-86-RELATED"/>
    <property type="match status" value="1"/>
</dbReference>
<dbReference type="AlphaFoldDB" id="A0A158QZ24"/>
<keyword evidence="4" id="KW-0539">Nucleus</keyword>
<dbReference type="EMBL" id="UYSL01020138">
    <property type="protein sequence ID" value="VDL73005.1"/>
    <property type="molecule type" value="Genomic_DNA"/>
</dbReference>
<evidence type="ECO:0000313" key="7">
    <source>
        <dbReference type="Proteomes" id="UP000271162"/>
    </source>
</evidence>
<dbReference type="SUPFAM" id="SSF57716">
    <property type="entry name" value="Glucocorticoid receptor-like (DNA-binding domain)"/>
    <property type="match status" value="1"/>
</dbReference>
<dbReference type="Proteomes" id="UP000271162">
    <property type="component" value="Unassembled WGS sequence"/>
</dbReference>
<reference evidence="8" key="1">
    <citation type="submission" date="2016-04" db="UniProtKB">
        <authorList>
            <consortium name="WormBaseParasite"/>
        </authorList>
    </citation>
    <scope>IDENTIFICATION</scope>
</reference>
<dbReference type="PANTHER" id="PTHR46011:SF4">
    <property type="entry name" value="NUCLEAR HORMONE RECEPTOR FAMILY MEMBER NHR-43"/>
    <property type="match status" value="1"/>
</dbReference>
<dbReference type="Gene3D" id="1.10.565.10">
    <property type="entry name" value="Retinoid X Receptor"/>
    <property type="match status" value="1"/>
</dbReference>
<dbReference type="GO" id="GO:0006357">
    <property type="term" value="P:regulation of transcription by RNA polymerase II"/>
    <property type="evidence" value="ECO:0007669"/>
    <property type="project" value="TreeGrafter"/>
</dbReference>
<feature type="domain" description="NR LBD" evidence="5">
    <location>
        <begin position="1"/>
        <end position="327"/>
    </location>
</feature>
<keyword evidence="1" id="KW-0805">Transcription regulation</keyword>
<dbReference type="SUPFAM" id="SSF48508">
    <property type="entry name" value="Nuclear receptor ligand-binding domain"/>
    <property type="match status" value="1"/>
</dbReference>
<dbReference type="WBParaSite" id="NBR_0000941501-mRNA-1">
    <property type="protein sequence ID" value="NBR_0000941501-mRNA-1"/>
    <property type="gene ID" value="NBR_0000941501"/>
</dbReference>
<dbReference type="InterPro" id="IPR000536">
    <property type="entry name" value="Nucl_hrmn_rcpt_lig-bd"/>
</dbReference>
<dbReference type="GO" id="GO:0003700">
    <property type="term" value="F:DNA-binding transcription factor activity"/>
    <property type="evidence" value="ECO:0007669"/>
    <property type="project" value="TreeGrafter"/>
</dbReference>
<dbReference type="InterPro" id="IPR013088">
    <property type="entry name" value="Znf_NHR/GATA"/>
</dbReference>
<keyword evidence="3" id="KW-0675">Receptor</keyword>
<evidence type="ECO:0000259" key="5">
    <source>
        <dbReference type="PROSITE" id="PS51843"/>
    </source>
</evidence>
<name>A0A158QZ24_NIPBR</name>
<proteinExistence type="predicted"/>
<evidence type="ECO:0000256" key="2">
    <source>
        <dbReference type="ARBA" id="ARBA00023163"/>
    </source>
</evidence>
<gene>
    <name evidence="6" type="ORF">NBR_LOCUS9416</name>
</gene>
<accession>A0A158QZ24</accession>
<organism evidence="8">
    <name type="scientific">Nippostrongylus brasiliensis</name>
    <name type="common">Rat hookworm</name>
    <dbReference type="NCBI Taxonomy" id="27835"/>
    <lineage>
        <taxon>Eukaryota</taxon>
        <taxon>Metazoa</taxon>
        <taxon>Ecdysozoa</taxon>
        <taxon>Nematoda</taxon>
        <taxon>Chromadorea</taxon>
        <taxon>Rhabditida</taxon>
        <taxon>Rhabditina</taxon>
        <taxon>Rhabditomorpha</taxon>
        <taxon>Strongyloidea</taxon>
        <taxon>Heligmosomidae</taxon>
        <taxon>Nippostrongylus</taxon>
    </lineage>
</organism>
<dbReference type="PROSITE" id="PS51843">
    <property type="entry name" value="NR_LBD"/>
    <property type="match status" value="1"/>
</dbReference>
<evidence type="ECO:0000256" key="3">
    <source>
        <dbReference type="ARBA" id="ARBA00023170"/>
    </source>
</evidence>
<protein>
    <submittedName>
        <fullName evidence="8">NR LBD domain-containing protein</fullName>
    </submittedName>
</protein>
<keyword evidence="2" id="KW-0804">Transcription</keyword>
<dbReference type="Pfam" id="PF00104">
    <property type="entry name" value="Hormone_recep"/>
    <property type="match status" value="1"/>
</dbReference>
<dbReference type="InterPro" id="IPR035500">
    <property type="entry name" value="NHR-like_dom_sf"/>
</dbReference>
<dbReference type="GO" id="GO:0008270">
    <property type="term" value="F:zinc ion binding"/>
    <property type="evidence" value="ECO:0007669"/>
    <property type="project" value="InterPro"/>
</dbReference>
<reference evidence="6 7" key="2">
    <citation type="submission" date="2018-11" db="EMBL/GenBank/DDBJ databases">
        <authorList>
            <consortium name="Pathogen Informatics"/>
        </authorList>
    </citation>
    <scope>NUCLEOTIDE SEQUENCE [LARGE SCALE GENOMIC DNA]</scope>
</reference>
<dbReference type="GO" id="GO:0005634">
    <property type="term" value="C:nucleus"/>
    <property type="evidence" value="ECO:0007669"/>
    <property type="project" value="TreeGrafter"/>
</dbReference>
<keyword evidence="7" id="KW-1185">Reference proteome</keyword>
<evidence type="ECO:0000256" key="1">
    <source>
        <dbReference type="ARBA" id="ARBA00023015"/>
    </source>
</evidence>
<evidence type="ECO:0000313" key="6">
    <source>
        <dbReference type="EMBL" id="VDL73005.1"/>
    </source>
</evidence>
<dbReference type="STRING" id="27835.A0A158QZ24"/>